<gene>
    <name evidence="1" type="ORF">EV653_4776</name>
</gene>
<dbReference type="EMBL" id="SODP01000002">
    <property type="protein sequence ID" value="TDW70716.1"/>
    <property type="molecule type" value="Genomic_DNA"/>
</dbReference>
<organism evidence="1 2">
    <name type="scientific">Kribbella pratensis</name>
    <dbReference type="NCBI Taxonomy" id="2512112"/>
    <lineage>
        <taxon>Bacteria</taxon>
        <taxon>Bacillati</taxon>
        <taxon>Actinomycetota</taxon>
        <taxon>Actinomycetes</taxon>
        <taxon>Propionibacteriales</taxon>
        <taxon>Kribbellaceae</taxon>
        <taxon>Kribbella</taxon>
    </lineage>
</organism>
<reference evidence="1 2" key="1">
    <citation type="submission" date="2019-03" db="EMBL/GenBank/DDBJ databases">
        <title>Genomic Encyclopedia of Type Strains, Phase III (KMG-III): the genomes of soil and plant-associated and newly described type strains.</title>
        <authorList>
            <person name="Whitman W."/>
        </authorList>
    </citation>
    <scope>NUCLEOTIDE SEQUENCE [LARGE SCALE GENOMIC DNA]</scope>
    <source>
        <strain evidence="1 2">VKM Ac-2573</strain>
    </source>
</reference>
<accession>A0A4R8C4J6</accession>
<evidence type="ECO:0000313" key="2">
    <source>
        <dbReference type="Proteomes" id="UP000295146"/>
    </source>
</evidence>
<name>A0A4R8C4J6_9ACTN</name>
<keyword evidence="2" id="KW-1185">Reference proteome</keyword>
<protein>
    <submittedName>
        <fullName evidence="1">Uncharacterized protein</fullName>
    </submittedName>
</protein>
<dbReference type="AlphaFoldDB" id="A0A4R8C4J6"/>
<proteinExistence type="predicted"/>
<comment type="caution">
    <text evidence="1">The sequence shown here is derived from an EMBL/GenBank/DDBJ whole genome shotgun (WGS) entry which is preliminary data.</text>
</comment>
<evidence type="ECO:0000313" key="1">
    <source>
        <dbReference type="EMBL" id="TDW70716.1"/>
    </source>
</evidence>
<sequence>MNGHLYILETTNQSEATKPFLFSESIKCRCQFDELTLIASDRFHEHRTWNHDLQIPYARGVRKNFPRVS</sequence>
<dbReference type="Proteomes" id="UP000295146">
    <property type="component" value="Unassembled WGS sequence"/>
</dbReference>